<dbReference type="PROSITE" id="PS50931">
    <property type="entry name" value="HTH_LYSR"/>
    <property type="match status" value="1"/>
</dbReference>
<evidence type="ECO:0000259" key="5">
    <source>
        <dbReference type="PROSITE" id="PS50931"/>
    </source>
</evidence>
<keyword evidence="2" id="KW-0805">Transcription regulation</keyword>
<protein>
    <submittedName>
        <fullName evidence="6">RuBisCO operon transcriptional regulator</fullName>
    </submittedName>
</protein>
<accession>E3T317</accession>
<evidence type="ECO:0000313" key="6">
    <source>
        <dbReference type="EMBL" id="ACZ28629.1"/>
    </source>
</evidence>
<dbReference type="PRINTS" id="PR00039">
    <property type="entry name" value="HTHLYSR"/>
</dbReference>
<dbReference type="InterPro" id="IPR036388">
    <property type="entry name" value="WH-like_DNA-bd_sf"/>
</dbReference>
<keyword evidence="4" id="KW-0804">Transcription</keyword>
<dbReference type="PANTHER" id="PTHR30126">
    <property type="entry name" value="HTH-TYPE TRANSCRIPTIONAL REGULATOR"/>
    <property type="match status" value="1"/>
</dbReference>
<reference evidence="6" key="1">
    <citation type="journal article" date="2011" name="ISME J.">
        <title>Comparative metagenomics of microbial communities inhabiting deep-sea hydrothermal vent chimneys with contrasting chemistries.</title>
        <authorList>
            <person name="Xie W."/>
            <person name="Wang F."/>
            <person name="Guo L."/>
            <person name="Chen Z."/>
            <person name="Sievert S.M."/>
            <person name="Meng J."/>
            <person name="Huang G."/>
            <person name="Li Y."/>
            <person name="Yan Q."/>
            <person name="Wu S."/>
            <person name="Wang X."/>
            <person name="Chen S."/>
            <person name="He G."/>
            <person name="Xiao X."/>
            <person name="Xu A."/>
        </authorList>
    </citation>
    <scope>NUCLEOTIDE SEQUENCE</scope>
</reference>
<proteinExistence type="inferred from homology"/>
<comment type="similarity">
    <text evidence="1">Belongs to the LysR transcriptional regulatory family.</text>
</comment>
<feature type="domain" description="HTH lysR-type" evidence="5">
    <location>
        <begin position="13"/>
        <end position="70"/>
    </location>
</feature>
<dbReference type="AlphaFoldDB" id="E3T317"/>
<dbReference type="FunFam" id="1.10.10.10:FF:000001">
    <property type="entry name" value="LysR family transcriptional regulator"/>
    <property type="match status" value="1"/>
</dbReference>
<dbReference type="GO" id="GO:0003700">
    <property type="term" value="F:DNA-binding transcription factor activity"/>
    <property type="evidence" value="ECO:0007669"/>
    <property type="project" value="InterPro"/>
</dbReference>
<evidence type="ECO:0000256" key="4">
    <source>
        <dbReference type="ARBA" id="ARBA00023163"/>
    </source>
</evidence>
<sequence length="220" mass="24205">MGYLTAENLIRHVTLRQMQIFEAVVRLGGCTRAAEALHLTQPTVSMQVKKLGEALGHPLLEQVGRHIHPTAAGLDVYAAAQDILDKMVSLGDSAARFDGVVKGTLCIAVITTAKYFMPHMLGAFIAQYPQVEPRLTVTNRDKVLERLKSKQDDLIIMGQVPRQLVVQAHPFIDNELLVVARPDHPLCGVDNITLEQLSQQRLFGARTGFRNTSVCRSAAC</sequence>
<evidence type="ECO:0000256" key="2">
    <source>
        <dbReference type="ARBA" id="ARBA00023015"/>
    </source>
</evidence>
<dbReference type="Pfam" id="PF03466">
    <property type="entry name" value="LysR_substrate"/>
    <property type="match status" value="1"/>
</dbReference>
<dbReference type="GO" id="GO:0000976">
    <property type="term" value="F:transcription cis-regulatory region binding"/>
    <property type="evidence" value="ECO:0007669"/>
    <property type="project" value="TreeGrafter"/>
</dbReference>
<dbReference type="PANTHER" id="PTHR30126:SF5">
    <property type="entry name" value="HTH-TYPE TRANSCRIPTIONAL ACTIVATOR CMPR"/>
    <property type="match status" value="1"/>
</dbReference>
<name>E3T317_9ZZZZ</name>
<keyword evidence="3" id="KW-0238">DNA-binding</keyword>
<dbReference type="Gene3D" id="1.10.10.10">
    <property type="entry name" value="Winged helix-like DNA-binding domain superfamily/Winged helix DNA-binding domain"/>
    <property type="match status" value="1"/>
</dbReference>
<dbReference type="InterPro" id="IPR005119">
    <property type="entry name" value="LysR_subst-bd"/>
</dbReference>
<evidence type="ECO:0000256" key="3">
    <source>
        <dbReference type="ARBA" id="ARBA00023125"/>
    </source>
</evidence>
<evidence type="ECO:0000256" key="1">
    <source>
        <dbReference type="ARBA" id="ARBA00009437"/>
    </source>
</evidence>
<dbReference type="InterPro" id="IPR000847">
    <property type="entry name" value="LysR_HTH_N"/>
</dbReference>
<dbReference type="EMBL" id="GU191799">
    <property type="protein sequence ID" value="ACZ28629.1"/>
    <property type="molecule type" value="Genomic_DNA"/>
</dbReference>
<dbReference type="SUPFAM" id="SSF46785">
    <property type="entry name" value="Winged helix' DNA-binding domain"/>
    <property type="match status" value="1"/>
</dbReference>
<dbReference type="Gene3D" id="3.40.190.290">
    <property type="match status" value="1"/>
</dbReference>
<dbReference type="SUPFAM" id="SSF53850">
    <property type="entry name" value="Periplasmic binding protein-like II"/>
    <property type="match status" value="1"/>
</dbReference>
<dbReference type="InterPro" id="IPR036390">
    <property type="entry name" value="WH_DNA-bd_sf"/>
</dbReference>
<dbReference type="Pfam" id="PF00126">
    <property type="entry name" value="HTH_1"/>
    <property type="match status" value="1"/>
</dbReference>
<organism evidence="6">
    <name type="scientific">uncultured organism</name>
    <dbReference type="NCBI Taxonomy" id="155900"/>
    <lineage>
        <taxon>unclassified sequences</taxon>
        <taxon>environmental samples</taxon>
    </lineage>
</organism>